<dbReference type="Pfam" id="PF01797">
    <property type="entry name" value="Y1_Tnp"/>
    <property type="match status" value="1"/>
</dbReference>
<evidence type="ECO:0000259" key="1">
    <source>
        <dbReference type="Pfam" id="PF01797"/>
    </source>
</evidence>
<evidence type="ECO:0000313" key="2">
    <source>
        <dbReference type="EMBL" id="BDR81635.1"/>
    </source>
</evidence>
<proteinExistence type="predicted"/>
<protein>
    <recommendedName>
        <fullName evidence="1">Transposase IS200-like domain-containing protein</fullName>
    </recommendedName>
</protein>
<dbReference type="InterPro" id="IPR036515">
    <property type="entry name" value="Transposase_17_sf"/>
</dbReference>
<dbReference type="Gene3D" id="3.30.70.1290">
    <property type="entry name" value="Transposase IS200-like"/>
    <property type="match status" value="1"/>
</dbReference>
<dbReference type="EMBL" id="AP026818">
    <property type="protein sequence ID" value="BDR81635.1"/>
    <property type="molecule type" value="Genomic_DNA"/>
</dbReference>
<gene>
    <name evidence="2" type="ORF">K234311028_18810</name>
</gene>
<dbReference type="Proteomes" id="UP001321763">
    <property type="component" value="Chromosome"/>
</dbReference>
<dbReference type="SUPFAM" id="SSF143422">
    <property type="entry name" value="Transposase IS200-like"/>
    <property type="match status" value="1"/>
</dbReference>
<dbReference type="InterPro" id="IPR002686">
    <property type="entry name" value="Transposase_17"/>
</dbReference>
<name>A0ABC8EFI8_CLOTA</name>
<accession>A0ABC8EFI8</accession>
<organism evidence="2 3">
    <name type="scientific">Clostridium tetani</name>
    <dbReference type="NCBI Taxonomy" id="1513"/>
    <lineage>
        <taxon>Bacteria</taxon>
        <taxon>Bacillati</taxon>
        <taxon>Bacillota</taxon>
        <taxon>Clostridia</taxon>
        <taxon>Eubacteriales</taxon>
        <taxon>Clostridiaceae</taxon>
        <taxon>Clostridium</taxon>
    </lineage>
</organism>
<evidence type="ECO:0000313" key="3">
    <source>
        <dbReference type="Proteomes" id="UP001321763"/>
    </source>
</evidence>
<dbReference type="AlphaFoldDB" id="A0ABC8EFI8"/>
<reference evidence="2 3" key="1">
    <citation type="submission" date="2022-09" db="EMBL/GenBank/DDBJ databases">
        <title>complete genome sequences of Clostridium tetani str. KHSU-234311-028 isolated from soil.</title>
        <authorList>
            <person name="Sekizuka T."/>
            <person name="Shitada C."/>
            <person name="Takahashi M."/>
            <person name="Kuroda M."/>
        </authorList>
    </citation>
    <scope>NUCLEOTIDE SEQUENCE [LARGE SCALE GENOMIC DNA]</scope>
    <source>
        <strain evidence="2 3">KHSU-234311-028</strain>
    </source>
</reference>
<feature type="domain" description="Transposase IS200-like" evidence="1">
    <location>
        <begin position="57"/>
        <end position="103"/>
    </location>
</feature>
<sequence length="140" mass="16136">MDTFEIKTTIDELGNKVVEILTSVLYYANPVEFIVCTSKIQPVYLGISAIASTNLSLYRRKEIYGEKKKEIGKILRMLCEWKGVEIIEANACKDHIYMLVSILQEDIEYEQISLKEYVDTFTCGHDLFYTSVCIFPSKEI</sequence>